<reference evidence="3" key="1">
    <citation type="submission" date="2021-06" db="EMBL/GenBank/DDBJ databases">
        <title>44 bacteria genomes isolated from Dapeng, Shenzhen.</title>
        <authorList>
            <person name="Zheng W."/>
            <person name="Yu S."/>
            <person name="Huang Y."/>
        </authorList>
    </citation>
    <scope>NUCLEOTIDE SEQUENCE</scope>
    <source>
        <strain evidence="3">DP5N28-2</strain>
    </source>
</reference>
<keyword evidence="1" id="KW-0812">Transmembrane</keyword>
<dbReference type="InterPro" id="IPR050640">
    <property type="entry name" value="Bact_2-comp_sensor_kinase"/>
</dbReference>
<dbReference type="PANTHER" id="PTHR34220">
    <property type="entry name" value="SENSOR HISTIDINE KINASE YPDA"/>
    <property type="match status" value="1"/>
</dbReference>
<gene>
    <name evidence="3" type="ORF">KUV50_11355</name>
</gene>
<sequence length="338" mass="39813">MTKKIKGIPYLEYIFFLALILVVFIFYSFDRRNPGIRPYQVVSYLNLVWAALLVNYYLLPRFFYTKKYLRFLLYFCVVVAVVIFVEENILEKIYFPNTRGKKFLGVFYNLLGTLPTITILCGFKFAWDVLEKQSELENLKSTIQESELQFLKSQINPHFLFNNLNNVYSLSIENSPRTSEMILELSTFLRYMLYECKARYVPLKRELEQLQNFINLSEMQIEGRGEVELSIDDISSDYQIAPLILMVFVENAFKHSSSSQVDEISISIQIWMEAHNQFHFRCSNNYLSESNTKELSSGIGLKNVKKRLNLLYPQDHKLDIYQTDSHYEVNLILSLKKI</sequence>
<keyword evidence="1" id="KW-0472">Membrane</keyword>
<dbReference type="GO" id="GO:0016020">
    <property type="term" value="C:membrane"/>
    <property type="evidence" value="ECO:0007669"/>
    <property type="project" value="InterPro"/>
</dbReference>
<evidence type="ECO:0000313" key="4">
    <source>
        <dbReference type="Proteomes" id="UP000753961"/>
    </source>
</evidence>
<keyword evidence="3" id="KW-0808">Transferase</keyword>
<feature type="transmembrane region" description="Helical" evidence="1">
    <location>
        <begin position="68"/>
        <end position="85"/>
    </location>
</feature>
<dbReference type="AlphaFoldDB" id="A0A953HUW7"/>
<dbReference type="RefSeq" id="WP_222580275.1">
    <property type="nucleotide sequence ID" value="NZ_JAHVHU010000010.1"/>
</dbReference>
<feature type="transmembrane region" description="Helical" evidence="1">
    <location>
        <begin position="41"/>
        <end position="59"/>
    </location>
</feature>
<dbReference type="Proteomes" id="UP000753961">
    <property type="component" value="Unassembled WGS sequence"/>
</dbReference>
<evidence type="ECO:0000313" key="3">
    <source>
        <dbReference type="EMBL" id="MBY5958735.1"/>
    </source>
</evidence>
<dbReference type="PANTHER" id="PTHR34220:SF7">
    <property type="entry name" value="SENSOR HISTIDINE KINASE YPDA"/>
    <property type="match status" value="1"/>
</dbReference>
<comment type="caution">
    <text evidence="3">The sequence shown here is derived from an EMBL/GenBank/DDBJ whole genome shotgun (WGS) entry which is preliminary data.</text>
</comment>
<accession>A0A953HUW7</accession>
<proteinExistence type="predicted"/>
<evidence type="ECO:0000259" key="2">
    <source>
        <dbReference type="Pfam" id="PF06580"/>
    </source>
</evidence>
<name>A0A953HUW7_9BACT</name>
<keyword evidence="4" id="KW-1185">Reference proteome</keyword>
<dbReference type="EMBL" id="JAHVHU010000010">
    <property type="protein sequence ID" value="MBY5958735.1"/>
    <property type="molecule type" value="Genomic_DNA"/>
</dbReference>
<feature type="transmembrane region" description="Helical" evidence="1">
    <location>
        <begin position="12"/>
        <end position="29"/>
    </location>
</feature>
<dbReference type="InterPro" id="IPR036890">
    <property type="entry name" value="HATPase_C_sf"/>
</dbReference>
<dbReference type="GO" id="GO:0000155">
    <property type="term" value="F:phosphorelay sensor kinase activity"/>
    <property type="evidence" value="ECO:0007669"/>
    <property type="project" value="InterPro"/>
</dbReference>
<dbReference type="Gene3D" id="3.30.565.10">
    <property type="entry name" value="Histidine kinase-like ATPase, C-terminal domain"/>
    <property type="match status" value="1"/>
</dbReference>
<keyword evidence="3" id="KW-0418">Kinase</keyword>
<organism evidence="3 4">
    <name type="scientific">Membranihabitans marinus</name>
    <dbReference type="NCBI Taxonomy" id="1227546"/>
    <lineage>
        <taxon>Bacteria</taxon>
        <taxon>Pseudomonadati</taxon>
        <taxon>Bacteroidota</taxon>
        <taxon>Saprospiria</taxon>
        <taxon>Saprospirales</taxon>
        <taxon>Saprospiraceae</taxon>
        <taxon>Membranihabitans</taxon>
    </lineage>
</organism>
<evidence type="ECO:0000256" key="1">
    <source>
        <dbReference type="SAM" id="Phobius"/>
    </source>
</evidence>
<dbReference type="InterPro" id="IPR010559">
    <property type="entry name" value="Sig_transdc_His_kin_internal"/>
</dbReference>
<feature type="domain" description="Signal transduction histidine kinase internal region" evidence="2">
    <location>
        <begin position="146"/>
        <end position="222"/>
    </location>
</feature>
<protein>
    <submittedName>
        <fullName evidence="3">Histidine kinase</fullName>
    </submittedName>
</protein>
<feature type="transmembrane region" description="Helical" evidence="1">
    <location>
        <begin position="105"/>
        <end position="127"/>
    </location>
</feature>
<keyword evidence="1" id="KW-1133">Transmembrane helix</keyword>
<dbReference type="Pfam" id="PF06580">
    <property type="entry name" value="His_kinase"/>
    <property type="match status" value="1"/>
</dbReference>